<evidence type="ECO:0000256" key="3">
    <source>
        <dbReference type="ARBA" id="ARBA00023125"/>
    </source>
</evidence>
<feature type="domain" description="DNA methylase adenine-specific" evidence="5">
    <location>
        <begin position="127"/>
        <end position="431"/>
    </location>
</feature>
<dbReference type="SUPFAM" id="SSF116734">
    <property type="entry name" value="DNA methylase specificity domain"/>
    <property type="match status" value="1"/>
</dbReference>
<organism evidence="6 7">
    <name type="scientific">Deinococcus xinjiangensis</name>
    <dbReference type="NCBI Taxonomy" id="457454"/>
    <lineage>
        <taxon>Bacteria</taxon>
        <taxon>Thermotogati</taxon>
        <taxon>Deinococcota</taxon>
        <taxon>Deinococci</taxon>
        <taxon>Deinococcales</taxon>
        <taxon>Deinococcaceae</taxon>
        <taxon>Deinococcus</taxon>
    </lineage>
</organism>
<dbReference type="SUPFAM" id="SSF53335">
    <property type="entry name" value="S-adenosyl-L-methionine-dependent methyltransferases"/>
    <property type="match status" value="1"/>
</dbReference>
<reference evidence="6 7" key="1">
    <citation type="submission" date="2024-02" db="EMBL/GenBank/DDBJ databases">
        <title>Deinococcus xinjiangensis NBRC 107630.</title>
        <authorList>
            <person name="Ichikawa N."/>
            <person name="Katano-Makiyama Y."/>
            <person name="Hidaka K."/>
        </authorList>
    </citation>
    <scope>NUCLEOTIDE SEQUENCE [LARGE SCALE GENOMIC DNA]</scope>
    <source>
        <strain evidence="6 7">NBRC 107630</strain>
    </source>
</reference>
<dbReference type="InterPro" id="IPR044946">
    <property type="entry name" value="Restrct_endonuc_typeI_TRD_sf"/>
</dbReference>
<evidence type="ECO:0000256" key="1">
    <source>
        <dbReference type="ARBA" id="ARBA00010923"/>
    </source>
</evidence>
<keyword evidence="2" id="KW-0680">Restriction system</keyword>
<proteinExistence type="inferred from homology"/>
<comment type="caution">
    <text evidence="6">The sequence shown here is derived from an EMBL/GenBank/DDBJ whole genome shotgun (WGS) entry which is preliminary data.</text>
</comment>
<feature type="domain" description="Type I restriction modification DNA specificity" evidence="4">
    <location>
        <begin position="504"/>
        <end position="663"/>
    </location>
</feature>
<dbReference type="PRINTS" id="PR00507">
    <property type="entry name" value="N12N6MTFRASE"/>
</dbReference>
<evidence type="ECO:0008006" key="8">
    <source>
        <dbReference type="Google" id="ProtNLM"/>
    </source>
</evidence>
<dbReference type="RefSeq" id="WP_353544441.1">
    <property type="nucleotide sequence ID" value="NZ_BAABRN010000136.1"/>
</dbReference>
<dbReference type="Pfam" id="PF01420">
    <property type="entry name" value="Methylase_S"/>
    <property type="match status" value="1"/>
</dbReference>
<accession>A0ABP9VLD0</accession>
<sequence>MENKKRGRPSKKSKEESHIPPLEFETFDYKGAFTRIRNYLAGRHIGGTRDEHLLDELLKCLFTRLFLERKGSVLHGLELPPSKYRESYKSVCKSFSIFDSDCTITLDDDCISYIDNELKDLTFHESERDPIGDAYEIFTGSHIRGQDGQFFTPKSVTKWLVEAINPDIEENLIDPACGAGGFLSSQIQYLLRRGHDIDEIKQYVTSKMYGIDKDNYLIKLANAHVGLFALEEPNLLCTNTLEWGIKESNTASRIPEVYDVLLANPPFGAKIVAASDEAMMQYELSYKWVEDKRSGRLIKTEKFQKNTPPQVLFVEKCIKLVREGGRLGLVLPESIISNKSYRHVTQYILDHTQVHAVIGMPENLFKISGKGGTHTKVCLLVLTRKSTNPAIKEEHAPIFMAEATWCGNDSRGRKIEKDDLPIILNNYRKVTNNEEILPSPLGFTINPEDISSGVLAPRYYDPGLDFEISQLSKNHNLTTIRSLMDNNLLAITTGDEVGKMAYGTGSIPFVRTSDISNWEIKIDPKQGVSREIYDSLKRKQGVAEGDILMVRDGTYLIGTCAFVSKYDEEIVYQSHLMKIRSLDRDKMNPYLLLALLSSPIVQRQIKTKKLTLDIIDSIGNRLPEVILPIPKDMQHQQNIINIVKKAIEDRIEARELSRKAQLEVVQPMN</sequence>
<dbReference type="Pfam" id="PF02384">
    <property type="entry name" value="N6_Mtase"/>
    <property type="match status" value="1"/>
</dbReference>
<dbReference type="Proteomes" id="UP001458946">
    <property type="component" value="Unassembled WGS sequence"/>
</dbReference>
<keyword evidence="3" id="KW-0238">DNA-binding</keyword>
<keyword evidence="7" id="KW-1185">Reference proteome</keyword>
<dbReference type="EMBL" id="BAABRN010000136">
    <property type="protein sequence ID" value="GAA5504487.1"/>
    <property type="molecule type" value="Genomic_DNA"/>
</dbReference>
<evidence type="ECO:0000256" key="2">
    <source>
        <dbReference type="ARBA" id="ARBA00022747"/>
    </source>
</evidence>
<name>A0ABP9VLD0_9DEIO</name>
<gene>
    <name evidence="6" type="ORF">Dxin01_04262</name>
</gene>
<comment type="similarity">
    <text evidence="1">Belongs to the type-I restriction system S methylase family.</text>
</comment>
<evidence type="ECO:0000259" key="4">
    <source>
        <dbReference type="Pfam" id="PF01420"/>
    </source>
</evidence>
<dbReference type="Gene3D" id="3.40.50.150">
    <property type="entry name" value="Vaccinia Virus protein VP39"/>
    <property type="match status" value="1"/>
</dbReference>
<dbReference type="InterPro" id="IPR000055">
    <property type="entry name" value="Restrct_endonuc_typeI_TRD"/>
</dbReference>
<dbReference type="InterPro" id="IPR003356">
    <property type="entry name" value="DNA_methylase_A-5"/>
</dbReference>
<dbReference type="Gene3D" id="3.90.220.20">
    <property type="entry name" value="DNA methylase specificity domains"/>
    <property type="match status" value="1"/>
</dbReference>
<evidence type="ECO:0000313" key="7">
    <source>
        <dbReference type="Proteomes" id="UP001458946"/>
    </source>
</evidence>
<dbReference type="PANTHER" id="PTHR42998">
    <property type="entry name" value="TYPE I RESTRICTION ENZYME HINDVIIP M PROTEIN-RELATED"/>
    <property type="match status" value="1"/>
</dbReference>
<evidence type="ECO:0000313" key="6">
    <source>
        <dbReference type="EMBL" id="GAA5504487.1"/>
    </source>
</evidence>
<protein>
    <recommendedName>
        <fullName evidence="8">Site-specific DNA-methyltransferase (adenine-specific)</fullName>
    </recommendedName>
</protein>
<evidence type="ECO:0000259" key="5">
    <source>
        <dbReference type="Pfam" id="PF02384"/>
    </source>
</evidence>
<dbReference type="InterPro" id="IPR029063">
    <property type="entry name" value="SAM-dependent_MTases_sf"/>
</dbReference>
<dbReference type="InterPro" id="IPR052916">
    <property type="entry name" value="Type-I_RE_MTase_Subunit"/>
</dbReference>
<dbReference type="PANTHER" id="PTHR42998:SF1">
    <property type="entry name" value="TYPE I RESTRICTION ENZYME HINDI METHYLASE SUBUNIT"/>
    <property type="match status" value="1"/>
</dbReference>